<keyword evidence="1" id="KW-1133">Transmembrane helix</keyword>
<feature type="transmembrane region" description="Helical" evidence="1">
    <location>
        <begin position="16"/>
        <end position="39"/>
    </location>
</feature>
<protein>
    <submittedName>
        <fullName evidence="2">Uncharacterized protein</fullName>
    </submittedName>
</protein>
<name>A0A1G8GW04_9MICO</name>
<proteinExistence type="predicted"/>
<gene>
    <name evidence="2" type="ORF">SAMN04489720_3095</name>
</gene>
<keyword evidence="3" id="KW-1185">Reference proteome</keyword>
<dbReference type="OrthoDB" id="5149460at2"/>
<keyword evidence="1" id="KW-0812">Transmembrane</keyword>
<evidence type="ECO:0000256" key="1">
    <source>
        <dbReference type="SAM" id="Phobius"/>
    </source>
</evidence>
<dbReference type="RefSeq" id="WP_092506479.1">
    <property type="nucleotide sequence ID" value="NZ_LT629695.1"/>
</dbReference>
<reference evidence="3" key="1">
    <citation type="submission" date="2016-10" db="EMBL/GenBank/DDBJ databases">
        <authorList>
            <person name="Varghese N."/>
            <person name="Submissions S."/>
        </authorList>
    </citation>
    <scope>NUCLEOTIDE SEQUENCE [LARGE SCALE GENOMIC DNA]</scope>
    <source>
        <strain evidence="3">DSM 22002</strain>
    </source>
</reference>
<evidence type="ECO:0000313" key="2">
    <source>
        <dbReference type="EMBL" id="SDH98578.1"/>
    </source>
</evidence>
<dbReference type="AlphaFoldDB" id="A0A1G8GW04"/>
<dbReference type="Proteomes" id="UP000198822">
    <property type="component" value="Chromosome I"/>
</dbReference>
<dbReference type="EMBL" id="LT629695">
    <property type="protein sequence ID" value="SDH98578.1"/>
    <property type="molecule type" value="Genomic_DNA"/>
</dbReference>
<organism evidence="2 3">
    <name type="scientific">Agrococcus jejuensis</name>
    <dbReference type="NCBI Taxonomy" id="399736"/>
    <lineage>
        <taxon>Bacteria</taxon>
        <taxon>Bacillati</taxon>
        <taxon>Actinomycetota</taxon>
        <taxon>Actinomycetes</taxon>
        <taxon>Micrococcales</taxon>
        <taxon>Microbacteriaceae</taxon>
        <taxon>Agrococcus</taxon>
    </lineage>
</organism>
<sequence length="61" mass="6635">MDLLLAATEHHSDPGIMPYIVGGIAAAVFVILGIVTHSYRDVANRHSHKFDQSTQNTSGHH</sequence>
<dbReference type="STRING" id="399736.SAMN04489720_3095"/>
<keyword evidence="1" id="KW-0472">Membrane</keyword>
<evidence type="ECO:0000313" key="3">
    <source>
        <dbReference type="Proteomes" id="UP000198822"/>
    </source>
</evidence>
<accession>A0A1G8GW04</accession>